<evidence type="ECO:0000313" key="2">
    <source>
        <dbReference type="Proteomes" id="UP000184048"/>
    </source>
</evidence>
<dbReference type="Proteomes" id="UP000184048">
    <property type="component" value="Unassembled WGS sequence"/>
</dbReference>
<dbReference type="RefSeq" id="WP_072835354.1">
    <property type="nucleotide sequence ID" value="NZ_FQUU01000008.1"/>
</dbReference>
<gene>
    <name evidence="1" type="ORF">SAMN02745131_02171</name>
</gene>
<keyword evidence="2" id="KW-1185">Reference proteome</keyword>
<reference evidence="1 2" key="1">
    <citation type="submission" date="2016-11" db="EMBL/GenBank/DDBJ databases">
        <authorList>
            <person name="Jaros S."/>
            <person name="Januszkiewicz K."/>
            <person name="Wedrychowicz H."/>
        </authorList>
    </citation>
    <scope>NUCLEOTIDE SEQUENCE [LARGE SCALE GENOMIC DNA]</scope>
    <source>
        <strain evidence="1 2">DSM 18119</strain>
    </source>
</reference>
<accession>A0A1M5A7R6</accession>
<protein>
    <submittedName>
        <fullName evidence="1">Uncharacterized protein</fullName>
    </submittedName>
</protein>
<sequence>MRFLLYILLASFYIINPGQVNAGMLPLNQGKIVSGKSIEQSSVRKDKLGPKQFASLTTIPQTGINYASYRYHPFERFFFEESQFGNERVSNTKEIPESFRLTKPIALLLIFPHHYFW</sequence>
<dbReference type="STRING" id="1121884.SAMN02745131_02171"/>
<organism evidence="1 2">
    <name type="scientific">Flavisolibacter ginsengisoli DSM 18119</name>
    <dbReference type="NCBI Taxonomy" id="1121884"/>
    <lineage>
        <taxon>Bacteria</taxon>
        <taxon>Pseudomonadati</taxon>
        <taxon>Bacteroidota</taxon>
        <taxon>Chitinophagia</taxon>
        <taxon>Chitinophagales</taxon>
        <taxon>Chitinophagaceae</taxon>
        <taxon>Flavisolibacter</taxon>
    </lineage>
</organism>
<dbReference type="AlphaFoldDB" id="A0A1M5A7R6"/>
<dbReference type="EMBL" id="FQUU01000008">
    <property type="protein sequence ID" value="SHF26224.1"/>
    <property type="molecule type" value="Genomic_DNA"/>
</dbReference>
<evidence type="ECO:0000313" key="1">
    <source>
        <dbReference type="EMBL" id="SHF26224.1"/>
    </source>
</evidence>
<proteinExistence type="predicted"/>
<name>A0A1M5A7R6_9BACT</name>